<organism evidence="2 3">
    <name type="scientific">Eumeta variegata</name>
    <name type="common">Bagworm moth</name>
    <name type="synonym">Eumeta japonica</name>
    <dbReference type="NCBI Taxonomy" id="151549"/>
    <lineage>
        <taxon>Eukaryota</taxon>
        <taxon>Metazoa</taxon>
        <taxon>Ecdysozoa</taxon>
        <taxon>Arthropoda</taxon>
        <taxon>Hexapoda</taxon>
        <taxon>Insecta</taxon>
        <taxon>Pterygota</taxon>
        <taxon>Neoptera</taxon>
        <taxon>Endopterygota</taxon>
        <taxon>Lepidoptera</taxon>
        <taxon>Glossata</taxon>
        <taxon>Ditrysia</taxon>
        <taxon>Tineoidea</taxon>
        <taxon>Psychidae</taxon>
        <taxon>Oiketicinae</taxon>
        <taxon>Eumeta</taxon>
    </lineage>
</organism>
<keyword evidence="3" id="KW-1185">Reference proteome</keyword>
<gene>
    <name evidence="2" type="ORF">EVAR_4700_1</name>
</gene>
<reference evidence="2 3" key="1">
    <citation type="journal article" date="2019" name="Commun. Biol.">
        <title>The bagworm genome reveals a unique fibroin gene that provides high tensile strength.</title>
        <authorList>
            <person name="Kono N."/>
            <person name="Nakamura H."/>
            <person name="Ohtoshi R."/>
            <person name="Tomita M."/>
            <person name="Numata K."/>
            <person name="Arakawa K."/>
        </authorList>
    </citation>
    <scope>NUCLEOTIDE SEQUENCE [LARGE SCALE GENOMIC DNA]</scope>
</reference>
<dbReference type="Proteomes" id="UP000299102">
    <property type="component" value="Unassembled WGS sequence"/>
</dbReference>
<evidence type="ECO:0000313" key="3">
    <source>
        <dbReference type="Proteomes" id="UP000299102"/>
    </source>
</evidence>
<comment type="caution">
    <text evidence="2">The sequence shown here is derived from an EMBL/GenBank/DDBJ whole genome shotgun (WGS) entry which is preliminary data.</text>
</comment>
<evidence type="ECO:0000313" key="2">
    <source>
        <dbReference type="EMBL" id="GBP52417.1"/>
    </source>
</evidence>
<accession>A0A4C1WQP3</accession>
<evidence type="ECO:0000256" key="1">
    <source>
        <dbReference type="SAM" id="MobiDB-lite"/>
    </source>
</evidence>
<protein>
    <submittedName>
        <fullName evidence="2">Uncharacterized protein</fullName>
    </submittedName>
</protein>
<proteinExistence type="predicted"/>
<dbReference type="EMBL" id="BGZK01000602">
    <property type="protein sequence ID" value="GBP52417.1"/>
    <property type="molecule type" value="Genomic_DNA"/>
</dbReference>
<feature type="region of interest" description="Disordered" evidence="1">
    <location>
        <begin position="46"/>
        <end position="74"/>
    </location>
</feature>
<name>A0A4C1WQP3_EUMVA</name>
<sequence length="138" mass="15798">MSRLDWWWITTLSQNMDMTDVADFCVTFRSVSERFSVAATFSRHGESAGRPSLATAHAPAGTRSRPRTGMSSRWRTRPDRCFQTARLIAVAPIFEYVDKKFTKRSQYCAITLLGHSAEPPRFRGEKPCRVNMPPEMCY</sequence>
<dbReference type="AlphaFoldDB" id="A0A4C1WQP3"/>